<gene>
    <name evidence="1" type="ORF">SCFA_30076</name>
</gene>
<sequence length="158" mass="16984">MSRIRLLTLLLLSASLTACGYSFVLDGGAGGSQDFALRPSTNQTTLIEAGMILDTELERTLSSMGMLAPESGEHILHCTLTSYSSQAITSPSLSSDDRYRLTIHVTARVLNAQGKEVWTMGFSDQGTYPERGAEEDGIEEASRRVSLQIARALAAVSL</sequence>
<dbReference type="AlphaFoldDB" id="A0A485M0S2"/>
<reference evidence="1" key="1">
    <citation type="submission" date="2019-03" db="EMBL/GenBank/DDBJ databases">
        <authorList>
            <person name="Hao L."/>
        </authorList>
    </citation>
    <scope>NUCLEOTIDE SEQUENCE</scope>
</reference>
<dbReference type="GO" id="GO:0019867">
    <property type="term" value="C:outer membrane"/>
    <property type="evidence" value="ECO:0007669"/>
    <property type="project" value="InterPro"/>
</dbReference>
<proteinExistence type="predicted"/>
<organism evidence="1">
    <name type="scientific">anaerobic digester metagenome</name>
    <dbReference type="NCBI Taxonomy" id="1263854"/>
    <lineage>
        <taxon>unclassified sequences</taxon>
        <taxon>metagenomes</taxon>
        <taxon>ecological metagenomes</taxon>
    </lineage>
</organism>
<evidence type="ECO:0008006" key="2">
    <source>
        <dbReference type="Google" id="ProtNLM"/>
    </source>
</evidence>
<accession>A0A485M0S2</accession>
<protein>
    <recommendedName>
        <fullName evidence="2">Lipopolysaccharide-assembly</fullName>
    </recommendedName>
</protein>
<dbReference type="EMBL" id="CAADRM010000092">
    <property type="protein sequence ID" value="VFU14564.1"/>
    <property type="molecule type" value="Genomic_DNA"/>
</dbReference>
<name>A0A485M0S2_9ZZZZ</name>
<dbReference type="Pfam" id="PF04390">
    <property type="entry name" value="LptE"/>
    <property type="match status" value="1"/>
</dbReference>
<dbReference type="PROSITE" id="PS51257">
    <property type="entry name" value="PROKAR_LIPOPROTEIN"/>
    <property type="match status" value="1"/>
</dbReference>
<dbReference type="InterPro" id="IPR007485">
    <property type="entry name" value="LPS_assembly_LptE"/>
</dbReference>
<dbReference type="GO" id="GO:0043165">
    <property type="term" value="P:Gram-negative-bacterium-type cell outer membrane assembly"/>
    <property type="evidence" value="ECO:0007669"/>
    <property type="project" value="InterPro"/>
</dbReference>
<evidence type="ECO:0000313" key="1">
    <source>
        <dbReference type="EMBL" id="VFU14564.1"/>
    </source>
</evidence>